<proteinExistence type="predicted"/>
<accession>A0ABV4ZA24</accession>
<dbReference type="Gene3D" id="6.10.290.10">
    <property type="match status" value="1"/>
</dbReference>
<keyword evidence="2" id="KW-1185">Reference proteome</keyword>
<organism evidence="1 2">
    <name type="scientific">Pseudomonas boreofloridensis</name>
    <dbReference type="NCBI Taxonomy" id="3064348"/>
    <lineage>
        <taxon>Bacteria</taxon>
        <taxon>Pseudomonadati</taxon>
        <taxon>Pseudomonadota</taxon>
        <taxon>Gammaproteobacteria</taxon>
        <taxon>Pseudomonadales</taxon>
        <taxon>Pseudomonadaceae</taxon>
        <taxon>Pseudomonas</taxon>
    </lineage>
</organism>
<evidence type="ECO:0000313" key="2">
    <source>
        <dbReference type="Proteomes" id="UP001577047"/>
    </source>
</evidence>
<reference evidence="1 2" key="1">
    <citation type="submission" date="2024-09" db="EMBL/GenBank/DDBJ databases">
        <authorList>
            <person name="Fullem K."/>
        </authorList>
    </citation>
    <scope>NUCLEOTIDE SEQUENCE [LARGE SCALE GENOMIC DNA]</scope>
    <source>
        <strain evidence="2">K1(2024)</strain>
    </source>
</reference>
<sequence>MNNFSEIDEVRKLFATIVREKLPEVELEALKVSYHEDLSLLLAKGMDQLTKNIRRLASSGGDALATQSALIHLRAHAMSLCSFFDNIAEDAEYLLLEPEWPDIPEE</sequence>
<protein>
    <submittedName>
        <fullName evidence="1">Uncharacterized protein</fullName>
    </submittedName>
</protein>
<comment type="caution">
    <text evidence="1">The sequence shown here is derived from an EMBL/GenBank/DDBJ whole genome shotgun (WGS) entry which is preliminary data.</text>
</comment>
<name>A0ABV4ZA24_9PSED</name>
<gene>
    <name evidence="1" type="ORF">ACE1YR_13125</name>
</gene>
<dbReference type="EMBL" id="JBHFXX010000009">
    <property type="protein sequence ID" value="MFB3801356.1"/>
    <property type="molecule type" value="Genomic_DNA"/>
</dbReference>
<evidence type="ECO:0000313" key="1">
    <source>
        <dbReference type="EMBL" id="MFB3801356.1"/>
    </source>
</evidence>
<dbReference type="RefSeq" id="WP_304484541.1">
    <property type="nucleotide sequence ID" value="NZ_JAUQOQ010000009.1"/>
</dbReference>
<dbReference type="Proteomes" id="UP001577047">
    <property type="component" value="Unassembled WGS sequence"/>
</dbReference>